<comment type="subcellular location">
    <subcellularLocation>
        <location evidence="1 9 10">Cytoplasm</location>
    </subcellularLocation>
</comment>
<dbReference type="Gene3D" id="3.40.50.300">
    <property type="entry name" value="P-loop containing nucleotide triphosphate hydrolases"/>
    <property type="match status" value="1"/>
</dbReference>
<dbReference type="EC" id="3.4.21.53" evidence="9 10"/>
<dbReference type="Pfam" id="PF22667">
    <property type="entry name" value="Lon_lid"/>
    <property type="match status" value="1"/>
</dbReference>
<evidence type="ECO:0000256" key="2">
    <source>
        <dbReference type="ARBA" id="ARBA00022490"/>
    </source>
</evidence>
<dbReference type="SUPFAM" id="SSF88697">
    <property type="entry name" value="PUA domain-like"/>
    <property type="match status" value="1"/>
</dbReference>
<dbReference type="GO" id="GO:0004176">
    <property type="term" value="F:ATP-dependent peptidase activity"/>
    <property type="evidence" value="ECO:0007669"/>
    <property type="project" value="UniProtKB-UniRule"/>
</dbReference>
<evidence type="ECO:0000256" key="12">
    <source>
        <dbReference type="PIRSR" id="PIRSR001174-2"/>
    </source>
</evidence>
<dbReference type="AlphaFoldDB" id="H0E461"/>
<evidence type="ECO:0000256" key="8">
    <source>
        <dbReference type="ARBA" id="ARBA00023016"/>
    </source>
</evidence>
<dbReference type="InterPro" id="IPR054594">
    <property type="entry name" value="Lon_lid"/>
</dbReference>
<evidence type="ECO:0000256" key="3">
    <source>
        <dbReference type="ARBA" id="ARBA00022670"/>
    </source>
</evidence>
<dbReference type="Pfam" id="PF02190">
    <property type="entry name" value="LON_substr_bdg"/>
    <property type="match status" value="1"/>
</dbReference>
<dbReference type="GO" id="GO:0004252">
    <property type="term" value="F:serine-type endopeptidase activity"/>
    <property type="evidence" value="ECO:0007669"/>
    <property type="project" value="UniProtKB-UniRule"/>
</dbReference>
<evidence type="ECO:0000256" key="10">
    <source>
        <dbReference type="PIRNR" id="PIRNR001174"/>
    </source>
</evidence>
<dbReference type="Gene3D" id="1.20.5.5270">
    <property type="match status" value="1"/>
</dbReference>
<dbReference type="Gene3D" id="1.20.58.1480">
    <property type="match status" value="1"/>
</dbReference>
<dbReference type="PROSITE" id="PS51787">
    <property type="entry name" value="LON_N"/>
    <property type="match status" value="1"/>
</dbReference>
<dbReference type="GO" id="GO:0006515">
    <property type="term" value="P:protein quality control for misfolded or incompletely synthesized proteins"/>
    <property type="evidence" value="ECO:0007669"/>
    <property type="project" value="UniProtKB-UniRule"/>
</dbReference>
<dbReference type="InterPro" id="IPR004815">
    <property type="entry name" value="Lon_bac/euk-typ"/>
</dbReference>
<dbReference type="SMART" id="SM00382">
    <property type="entry name" value="AAA"/>
    <property type="match status" value="1"/>
</dbReference>
<evidence type="ECO:0000256" key="11">
    <source>
        <dbReference type="PIRSR" id="PIRSR001174-1"/>
    </source>
</evidence>
<dbReference type="InterPro" id="IPR027417">
    <property type="entry name" value="P-loop_NTPase"/>
</dbReference>
<keyword evidence="3 9" id="KW-0645">Protease</keyword>
<comment type="induction">
    <text evidence="9">By heat shock.</text>
</comment>
<dbReference type="Proteomes" id="UP000005143">
    <property type="component" value="Unassembled WGS sequence"/>
</dbReference>
<keyword evidence="4 9" id="KW-0547">Nucleotide-binding</keyword>
<dbReference type="SUPFAM" id="SSF54211">
    <property type="entry name" value="Ribosomal protein S5 domain 2-like"/>
    <property type="match status" value="1"/>
</dbReference>
<feature type="binding site" evidence="9 12">
    <location>
        <begin position="376"/>
        <end position="383"/>
    </location>
    <ligand>
        <name>ATP</name>
        <dbReference type="ChEBI" id="CHEBI:30616"/>
    </ligand>
</feature>
<dbReference type="PROSITE" id="PS51786">
    <property type="entry name" value="LON_PROTEOLYTIC"/>
    <property type="match status" value="1"/>
</dbReference>
<feature type="region of interest" description="Disordered" evidence="15">
    <location>
        <begin position="584"/>
        <end position="612"/>
    </location>
</feature>
<dbReference type="GO" id="GO:0005524">
    <property type="term" value="F:ATP binding"/>
    <property type="evidence" value="ECO:0007669"/>
    <property type="project" value="UniProtKB-UniRule"/>
</dbReference>
<dbReference type="SMART" id="SM00464">
    <property type="entry name" value="LON"/>
    <property type="match status" value="1"/>
</dbReference>
<proteinExistence type="evidence at transcript level"/>
<dbReference type="RefSeq" id="WP_007573002.1">
    <property type="nucleotide sequence ID" value="NZ_AGUD01000096.1"/>
</dbReference>
<evidence type="ECO:0000313" key="19">
    <source>
        <dbReference type="Proteomes" id="UP000005143"/>
    </source>
</evidence>
<feature type="domain" description="Lon N-terminal" evidence="17">
    <location>
        <begin position="28"/>
        <end position="224"/>
    </location>
</feature>
<evidence type="ECO:0000256" key="4">
    <source>
        <dbReference type="ARBA" id="ARBA00022741"/>
    </source>
</evidence>
<reference evidence="18 19" key="1">
    <citation type="journal article" date="2013" name="Biodegradation">
        <title>Quantitative proteomic analysis of ibuprofen-degrading Patulibacter sp. strain I11.</title>
        <authorList>
            <person name="Almeida B."/>
            <person name="Kjeldal H."/>
            <person name="Lolas I."/>
            <person name="Knudsen A.D."/>
            <person name="Carvalho G."/>
            <person name="Nielsen K.L."/>
            <person name="Barreto Crespo M.T."/>
            <person name="Stensballe A."/>
            <person name="Nielsen J.L."/>
        </authorList>
    </citation>
    <scope>NUCLEOTIDE SEQUENCE [LARGE SCALE GENOMIC DNA]</scope>
    <source>
        <strain evidence="18 19">I11</strain>
    </source>
</reference>
<feature type="active site" evidence="9 11">
    <location>
        <position position="721"/>
    </location>
</feature>
<dbReference type="InterPro" id="IPR020568">
    <property type="entry name" value="Ribosomal_Su5_D2-typ_SF"/>
</dbReference>
<dbReference type="PATRIC" id="fig|1097667.3.peg.1575"/>
<keyword evidence="7 9" id="KW-0067">ATP-binding</keyword>
<feature type="domain" description="Lon proteolytic" evidence="16">
    <location>
        <begin position="632"/>
        <end position="815"/>
    </location>
</feature>
<evidence type="ECO:0000259" key="17">
    <source>
        <dbReference type="PROSITE" id="PS51787"/>
    </source>
</evidence>
<dbReference type="Gene3D" id="3.30.230.10">
    <property type="match status" value="1"/>
</dbReference>
<dbReference type="GO" id="GO:0016887">
    <property type="term" value="F:ATP hydrolysis activity"/>
    <property type="evidence" value="ECO:0007669"/>
    <property type="project" value="UniProtKB-UniRule"/>
</dbReference>
<evidence type="ECO:0000256" key="15">
    <source>
        <dbReference type="SAM" id="MobiDB-lite"/>
    </source>
</evidence>
<dbReference type="GO" id="GO:0034605">
    <property type="term" value="P:cellular response to heat"/>
    <property type="evidence" value="ECO:0007669"/>
    <property type="project" value="UniProtKB-UniRule"/>
</dbReference>
<dbReference type="InterPro" id="IPR003959">
    <property type="entry name" value="ATPase_AAA_core"/>
</dbReference>
<name>H0E461_9ACTN</name>
<dbReference type="InterPro" id="IPR027065">
    <property type="entry name" value="Lon_Prtase"/>
</dbReference>
<dbReference type="PRINTS" id="PR00830">
    <property type="entry name" value="ENDOLAPTASE"/>
</dbReference>
<keyword evidence="6 9" id="KW-0720">Serine protease</keyword>
<dbReference type="NCBIfam" id="TIGR00763">
    <property type="entry name" value="lon"/>
    <property type="match status" value="1"/>
</dbReference>
<dbReference type="CDD" id="cd19500">
    <property type="entry name" value="RecA-like_Lon"/>
    <property type="match status" value="1"/>
</dbReference>
<gene>
    <name evidence="9" type="primary">lon</name>
    <name evidence="18" type="ORF">PAI11_15880</name>
</gene>
<comment type="caution">
    <text evidence="18">The sequence shown here is derived from an EMBL/GenBank/DDBJ whole genome shotgun (WGS) entry which is preliminary data.</text>
</comment>
<feature type="active site" evidence="9 11">
    <location>
        <position position="764"/>
    </location>
</feature>
<dbReference type="InterPro" id="IPR046336">
    <property type="entry name" value="Lon_prtase_N_sf"/>
</dbReference>
<accession>H0E461</accession>
<evidence type="ECO:0000256" key="9">
    <source>
        <dbReference type="HAMAP-Rule" id="MF_01973"/>
    </source>
</evidence>
<dbReference type="GO" id="GO:0043565">
    <property type="term" value="F:sequence-specific DNA binding"/>
    <property type="evidence" value="ECO:0007669"/>
    <property type="project" value="UniProtKB-UniRule"/>
</dbReference>
<evidence type="ECO:0000256" key="7">
    <source>
        <dbReference type="ARBA" id="ARBA00022840"/>
    </source>
</evidence>
<organism evidence="18 19">
    <name type="scientific">Patulibacter medicamentivorans</name>
    <dbReference type="NCBI Taxonomy" id="1097667"/>
    <lineage>
        <taxon>Bacteria</taxon>
        <taxon>Bacillati</taxon>
        <taxon>Actinomycetota</taxon>
        <taxon>Thermoleophilia</taxon>
        <taxon>Solirubrobacterales</taxon>
        <taxon>Patulibacteraceae</taxon>
        <taxon>Patulibacter</taxon>
    </lineage>
</organism>
<protein>
    <recommendedName>
        <fullName evidence="9 10">Lon protease</fullName>
        <ecNumber evidence="9 10">3.4.21.53</ecNumber>
    </recommendedName>
    <alternativeName>
        <fullName evidence="9">ATP-dependent protease La</fullName>
    </alternativeName>
</protein>
<comment type="catalytic activity">
    <reaction evidence="9 10 13">
        <text>Hydrolysis of proteins in presence of ATP.</text>
        <dbReference type="EC" id="3.4.21.53"/>
    </reaction>
</comment>
<dbReference type="Gene3D" id="2.30.130.40">
    <property type="entry name" value="LON domain-like"/>
    <property type="match status" value="1"/>
</dbReference>
<keyword evidence="2 9" id="KW-0963">Cytoplasm</keyword>
<keyword evidence="19" id="KW-1185">Reference proteome</keyword>
<keyword evidence="8 9" id="KW-0346">Stress response</keyword>
<dbReference type="GO" id="GO:0005737">
    <property type="term" value="C:cytoplasm"/>
    <property type="evidence" value="ECO:0007669"/>
    <property type="project" value="UniProtKB-SubCell"/>
</dbReference>
<dbReference type="InterPro" id="IPR027543">
    <property type="entry name" value="Lon_bac"/>
</dbReference>
<comment type="similarity">
    <text evidence="9 10 13 14">Belongs to the peptidase S16 family.</text>
</comment>
<dbReference type="InterPro" id="IPR003111">
    <property type="entry name" value="Lon_prtase_N"/>
</dbReference>
<comment type="function">
    <text evidence="9">ATP-dependent serine protease that mediates the selective degradation of mutant and abnormal proteins as well as certain short-lived regulatory proteins. Required for cellular homeostasis and for survival from DNA damage and developmental changes induced by stress. Degrades polypeptides processively to yield small peptide fragments that are 5 to 10 amino acids long. Binds to DNA in a double-stranded, site-specific manner.</text>
</comment>
<dbReference type="Pfam" id="PF05362">
    <property type="entry name" value="Lon_C"/>
    <property type="match status" value="1"/>
</dbReference>
<evidence type="ECO:0000259" key="16">
    <source>
        <dbReference type="PROSITE" id="PS51786"/>
    </source>
</evidence>
<evidence type="ECO:0000256" key="6">
    <source>
        <dbReference type="ARBA" id="ARBA00022825"/>
    </source>
</evidence>
<dbReference type="FunFam" id="3.40.50.300:FF:000382">
    <property type="entry name" value="Lon protease homolog 2, peroxisomal"/>
    <property type="match status" value="1"/>
</dbReference>
<dbReference type="Gene3D" id="1.10.8.60">
    <property type="match status" value="1"/>
</dbReference>
<dbReference type="SUPFAM" id="SSF52540">
    <property type="entry name" value="P-loop containing nucleoside triphosphate hydrolases"/>
    <property type="match status" value="1"/>
</dbReference>
<evidence type="ECO:0000256" key="5">
    <source>
        <dbReference type="ARBA" id="ARBA00022801"/>
    </source>
</evidence>
<evidence type="ECO:0000256" key="14">
    <source>
        <dbReference type="RuleBase" id="RU000591"/>
    </source>
</evidence>
<dbReference type="Pfam" id="PF00004">
    <property type="entry name" value="AAA"/>
    <property type="match status" value="1"/>
</dbReference>
<sequence length="828" mass="90706">MIEIVADGAPAQEVEVGGPGATPVAGALPVLPLRDTVPVPDTMIPLAIGQERSIKLVDDVLAGDRRLVLVASREPDVEIPGPDQLYTVGVVGQVARMLKVPDGTLRLLVQGAQRVRIHDYEQTEPYLVAHTEDAPDEGVSDPPTAELTALQRNVQETFSRIVEAVPYLPEELQLAVANIDDPIALSHLIAGSLRLGSSEKQRLLEETDLGTRLRHLVEILARELEVISIGSQIQSQVQSELEKGQREYVLRQQLKAIQEELGESDPQEAEVGELREQLDALDLPEQVAKQADRELRRLESIPQASAEHGVIRTYLEWIVSLPWSDRTIDDLDLVHARSVLDADHFGLDKVKERILEFLAVRQLKPDARGSILCFVGPPGVGKTSLGRSIARAMGRNFERISAGGVRDEAEIRGHRRTYIGAMPGTIIRALRDAGSNNPLLMIDEIDKMGSDYRGDPSSAMLEVLDPEQNSSFRDHYLDVPFDLSRVMFITTANTLDTVPGPLRDRMEVIQLAGYTAQEKLEIAKRYLVPRQLDRHGLRRSWLTFGDPALRALIDDYTREAGVRNLEREIGRVVRKIAREIVEADQGPASSNGKATKKKGAKKAVQRRTTVSRSRVEELLGRPPFHQELRKRTSRPGVATGLAWTPVGGDVLFVEAAAMPGKGRLTTTGQLGDVMTESVRAALTWVRGHLDLVAPELPPDWFAEHDLHVHVPAGATPKDGPSAGITIATAISSLLSGREVRADVAMTGEITLTGEVLPIGGLKEKALAAQRNGVARVIAPRENERDADDVPEALRSRIAFTWVDQVEEVLEVALAPVSRRRGSGTGNAR</sequence>
<dbReference type="InterPro" id="IPR008269">
    <property type="entry name" value="Lon_proteolytic"/>
</dbReference>
<dbReference type="InterPro" id="IPR008268">
    <property type="entry name" value="Peptidase_S16_AS"/>
</dbReference>
<dbReference type="HAMAP" id="MF_01973">
    <property type="entry name" value="lon_bact"/>
    <property type="match status" value="1"/>
</dbReference>
<evidence type="ECO:0000313" key="18">
    <source>
        <dbReference type="EMBL" id="EHN11528.1"/>
    </source>
</evidence>
<feature type="compositionally biased region" description="Basic residues" evidence="15">
    <location>
        <begin position="594"/>
        <end position="605"/>
    </location>
</feature>
<dbReference type="InterPro" id="IPR014721">
    <property type="entry name" value="Ribsml_uS5_D2-typ_fold_subgr"/>
</dbReference>
<evidence type="ECO:0000256" key="1">
    <source>
        <dbReference type="ARBA" id="ARBA00004496"/>
    </source>
</evidence>
<dbReference type="FunFam" id="1.20.5.5270:FF:000002">
    <property type="entry name" value="Lon protease homolog"/>
    <property type="match status" value="1"/>
</dbReference>
<evidence type="ECO:0000256" key="13">
    <source>
        <dbReference type="PROSITE-ProRule" id="PRU01122"/>
    </source>
</evidence>
<dbReference type="InterPro" id="IPR015947">
    <property type="entry name" value="PUA-like_sf"/>
</dbReference>
<dbReference type="PIRSF" id="PIRSF001174">
    <property type="entry name" value="Lon_proteas"/>
    <property type="match status" value="1"/>
</dbReference>
<dbReference type="InterPro" id="IPR003593">
    <property type="entry name" value="AAA+_ATPase"/>
</dbReference>
<comment type="subunit">
    <text evidence="9 10">Homohexamer. Organized in a ring with a central cavity.</text>
</comment>
<keyword evidence="5 9" id="KW-0378">Hydrolase</keyword>
<dbReference type="PANTHER" id="PTHR10046">
    <property type="entry name" value="ATP DEPENDENT LON PROTEASE FAMILY MEMBER"/>
    <property type="match status" value="1"/>
</dbReference>
<dbReference type="PROSITE" id="PS01046">
    <property type="entry name" value="LON_SER"/>
    <property type="match status" value="1"/>
</dbReference>
<dbReference type="EMBL" id="AGUD01000096">
    <property type="protein sequence ID" value="EHN11528.1"/>
    <property type="molecule type" value="Genomic_DNA"/>
</dbReference>